<protein>
    <submittedName>
        <fullName evidence="1">Uncharacterized protein</fullName>
    </submittedName>
</protein>
<dbReference type="Proteomes" id="UP000320055">
    <property type="component" value="Unassembled WGS sequence"/>
</dbReference>
<dbReference type="EMBL" id="CAACVJ010000092">
    <property type="protein sequence ID" value="VEP13077.1"/>
    <property type="molecule type" value="Genomic_DNA"/>
</dbReference>
<evidence type="ECO:0000313" key="1">
    <source>
        <dbReference type="EMBL" id="VEP13077.1"/>
    </source>
</evidence>
<sequence>MATAGVSYLQGEISSVKASHSQAKSAIVRITTQLPHNFLKF</sequence>
<name>A0A563VNX6_9CYAN</name>
<organism evidence="1 2">
    <name type="scientific">Hyella patelloides LEGE 07179</name>
    <dbReference type="NCBI Taxonomy" id="945734"/>
    <lineage>
        <taxon>Bacteria</taxon>
        <taxon>Bacillati</taxon>
        <taxon>Cyanobacteriota</taxon>
        <taxon>Cyanophyceae</taxon>
        <taxon>Pleurocapsales</taxon>
        <taxon>Hyellaceae</taxon>
        <taxon>Hyella</taxon>
    </lineage>
</organism>
<evidence type="ECO:0000313" key="2">
    <source>
        <dbReference type="Proteomes" id="UP000320055"/>
    </source>
</evidence>
<keyword evidence="2" id="KW-1185">Reference proteome</keyword>
<proteinExistence type="predicted"/>
<accession>A0A563VNX6</accession>
<reference evidence="1 2" key="1">
    <citation type="submission" date="2019-01" db="EMBL/GenBank/DDBJ databases">
        <authorList>
            <person name="Brito A."/>
        </authorList>
    </citation>
    <scope>NUCLEOTIDE SEQUENCE [LARGE SCALE GENOMIC DNA]</scope>
    <source>
        <strain evidence="1">1</strain>
    </source>
</reference>
<dbReference type="AlphaFoldDB" id="A0A563VNX6"/>
<gene>
    <name evidence="1" type="ORF">H1P_1810016</name>
</gene>